<sequence length="102" mass="10806">MSEMLQAAAEMCNSSPGPILGQTQYSHNHNSEANVVNKTRLAARVSPGDGVVSTPGDGRIIRHNAKPLCVVAASRGKCRKIPGKQVQVAPCQIASPFITDLR</sequence>
<dbReference type="AlphaFoldDB" id="A0AA38IHC4"/>
<comment type="caution">
    <text evidence="1">The sequence shown here is derived from an EMBL/GenBank/DDBJ whole genome shotgun (WGS) entry which is preliminary data.</text>
</comment>
<protein>
    <submittedName>
        <fullName evidence="1">Uncharacterized protein</fullName>
    </submittedName>
</protein>
<gene>
    <name evidence="1" type="ORF">Zmor_009704</name>
</gene>
<evidence type="ECO:0000313" key="2">
    <source>
        <dbReference type="Proteomes" id="UP001168821"/>
    </source>
</evidence>
<reference evidence="1" key="1">
    <citation type="journal article" date="2023" name="G3 (Bethesda)">
        <title>Whole genome assemblies of Zophobas morio and Tenebrio molitor.</title>
        <authorList>
            <person name="Kaur S."/>
            <person name="Stinson S.A."/>
            <person name="diCenzo G.C."/>
        </authorList>
    </citation>
    <scope>NUCLEOTIDE SEQUENCE</scope>
    <source>
        <strain evidence="1">QUZm001</strain>
    </source>
</reference>
<name>A0AA38IHC4_9CUCU</name>
<organism evidence="1 2">
    <name type="scientific">Zophobas morio</name>
    <dbReference type="NCBI Taxonomy" id="2755281"/>
    <lineage>
        <taxon>Eukaryota</taxon>
        <taxon>Metazoa</taxon>
        <taxon>Ecdysozoa</taxon>
        <taxon>Arthropoda</taxon>
        <taxon>Hexapoda</taxon>
        <taxon>Insecta</taxon>
        <taxon>Pterygota</taxon>
        <taxon>Neoptera</taxon>
        <taxon>Endopterygota</taxon>
        <taxon>Coleoptera</taxon>
        <taxon>Polyphaga</taxon>
        <taxon>Cucujiformia</taxon>
        <taxon>Tenebrionidae</taxon>
        <taxon>Zophobas</taxon>
    </lineage>
</organism>
<keyword evidence="2" id="KW-1185">Reference proteome</keyword>
<accession>A0AA38IHC4</accession>
<dbReference type="EMBL" id="JALNTZ010000003">
    <property type="protein sequence ID" value="KAJ3657928.1"/>
    <property type="molecule type" value="Genomic_DNA"/>
</dbReference>
<proteinExistence type="predicted"/>
<dbReference type="Proteomes" id="UP001168821">
    <property type="component" value="Unassembled WGS sequence"/>
</dbReference>
<evidence type="ECO:0000313" key="1">
    <source>
        <dbReference type="EMBL" id="KAJ3657928.1"/>
    </source>
</evidence>